<comment type="caution">
    <text evidence="1">The sequence shown here is derived from an EMBL/GenBank/DDBJ whole genome shotgun (WGS) entry which is preliminary data.</text>
</comment>
<reference evidence="1 2" key="1">
    <citation type="submission" date="2016-02" db="EMBL/GenBank/DDBJ databases">
        <title>Band-tailed pigeon sequencing and assembly.</title>
        <authorList>
            <person name="Soares A.E."/>
            <person name="Novak B.J."/>
            <person name="Rice E.S."/>
            <person name="O'Connell B."/>
            <person name="Chang D."/>
            <person name="Weber S."/>
            <person name="Shapiro B."/>
        </authorList>
    </citation>
    <scope>NUCLEOTIDE SEQUENCE [LARGE SCALE GENOMIC DNA]</scope>
    <source>
        <strain evidence="1">BTP2013</strain>
        <tissue evidence="1">Blood</tissue>
    </source>
</reference>
<sequence length="92" mass="10318">MEKKGCISTSIQQCWQSPQVCSMKLVEENPEWLMSMDLVLNQQVQKPGTELALITCHRNFVLELLANAEGGSVYGNSRFFSLQMIPLASQLV</sequence>
<accession>A0A1V4J2L3</accession>
<dbReference type="Proteomes" id="UP000190648">
    <property type="component" value="Unassembled WGS sequence"/>
</dbReference>
<evidence type="ECO:0000313" key="2">
    <source>
        <dbReference type="Proteomes" id="UP000190648"/>
    </source>
</evidence>
<proteinExistence type="predicted"/>
<gene>
    <name evidence="1" type="ORF">AV530_016478</name>
</gene>
<name>A0A1V4J2L3_PATFA</name>
<evidence type="ECO:0000313" key="1">
    <source>
        <dbReference type="EMBL" id="OPJ66403.1"/>
    </source>
</evidence>
<dbReference type="AlphaFoldDB" id="A0A1V4J2L3"/>
<organism evidence="1 2">
    <name type="scientific">Patagioenas fasciata monilis</name>
    <dbReference type="NCBI Taxonomy" id="372326"/>
    <lineage>
        <taxon>Eukaryota</taxon>
        <taxon>Metazoa</taxon>
        <taxon>Chordata</taxon>
        <taxon>Craniata</taxon>
        <taxon>Vertebrata</taxon>
        <taxon>Euteleostomi</taxon>
        <taxon>Archelosauria</taxon>
        <taxon>Archosauria</taxon>
        <taxon>Dinosauria</taxon>
        <taxon>Saurischia</taxon>
        <taxon>Theropoda</taxon>
        <taxon>Coelurosauria</taxon>
        <taxon>Aves</taxon>
        <taxon>Neognathae</taxon>
        <taxon>Neoaves</taxon>
        <taxon>Columbimorphae</taxon>
        <taxon>Columbiformes</taxon>
        <taxon>Columbidae</taxon>
        <taxon>Patagioenas</taxon>
    </lineage>
</organism>
<keyword evidence="2" id="KW-1185">Reference proteome</keyword>
<protein>
    <submittedName>
        <fullName evidence="1">Uncharacterized protein</fullName>
    </submittedName>
</protein>
<dbReference type="EMBL" id="LSYS01009367">
    <property type="protein sequence ID" value="OPJ66403.1"/>
    <property type="molecule type" value="Genomic_DNA"/>
</dbReference>